<reference evidence="1 2" key="1">
    <citation type="submission" date="2019-01" db="EMBL/GenBank/DDBJ databases">
        <title>Draft genome sequence of Psathyrella aberdarensis IHI B618.</title>
        <authorList>
            <person name="Buettner E."/>
            <person name="Kellner H."/>
        </authorList>
    </citation>
    <scope>NUCLEOTIDE SEQUENCE [LARGE SCALE GENOMIC DNA]</scope>
    <source>
        <strain evidence="1 2">IHI B618</strain>
    </source>
</reference>
<evidence type="ECO:0000313" key="1">
    <source>
        <dbReference type="EMBL" id="RXW18015.1"/>
    </source>
</evidence>
<name>A0A4Q2DHJ4_9AGAR</name>
<dbReference type="EMBL" id="SDEE01000296">
    <property type="protein sequence ID" value="RXW18015.1"/>
    <property type="molecule type" value="Genomic_DNA"/>
</dbReference>
<keyword evidence="2" id="KW-1185">Reference proteome</keyword>
<proteinExistence type="predicted"/>
<comment type="caution">
    <text evidence="1">The sequence shown here is derived from an EMBL/GenBank/DDBJ whole genome shotgun (WGS) entry which is preliminary data.</text>
</comment>
<protein>
    <submittedName>
        <fullName evidence="1">Uncharacterized protein</fullName>
    </submittedName>
</protein>
<sequence>MSLQQGPAAPNTAAGSANLKPGYPASELIKALIERYWRDFSRYRRNVHISQTVLQGWHYIYEAILSHMDSVATASMEPQWDSFIKLTSAITHFEEYLLNLDVHLNINGVPSLPVKDEISVTITFTTNWVNNRRKFIDAGEALNAYHYTNLFSNPRAFRSQAELAVRQDDLQVLQDLNGSIASHELQDRDISGGQPTDNFVSNVKKKVQNICSTAISLRNDEHDRMGRIISALMAIYIPFIGHEPNAPTAHINSRNVWSAAQTFAFETEQYSSSNSNLTLDQFEEKWITYRHVLMMQLGSEYIIQIDTLMKLAARVRWQYIGRTLSVVRMWQVLAECLNSGTVSQASIMARGQLLQRYVVIFDVFVFESAFNEAMTRLLDDTVSEFNRAAIDVDFFSDPSSLDAVLAARGAAYTSIVGRIGIEIKKHPLGVQKWDNLLDGFTKGAEDDAEHVRQLRQFAAANSQFIALSWSSTPQFEKN</sequence>
<dbReference type="Proteomes" id="UP000290288">
    <property type="component" value="Unassembled WGS sequence"/>
</dbReference>
<dbReference type="OrthoDB" id="2953592at2759"/>
<organism evidence="1 2">
    <name type="scientific">Candolleomyces aberdarensis</name>
    <dbReference type="NCBI Taxonomy" id="2316362"/>
    <lineage>
        <taxon>Eukaryota</taxon>
        <taxon>Fungi</taxon>
        <taxon>Dikarya</taxon>
        <taxon>Basidiomycota</taxon>
        <taxon>Agaricomycotina</taxon>
        <taxon>Agaricomycetes</taxon>
        <taxon>Agaricomycetidae</taxon>
        <taxon>Agaricales</taxon>
        <taxon>Agaricineae</taxon>
        <taxon>Psathyrellaceae</taxon>
        <taxon>Candolleomyces</taxon>
    </lineage>
</organism>
<evidence type="ECO:0000313" key="2">
    <source>
        <dbReference type="Proteomes" id="UP000290288"/>
    </source>
</evidence>
<gene>
    <name evidence="1" type="ORF">EST38_g7839</name>
</gene>
<accession>A0A4Q2DHJ4</accession>
<dbReference type="AlphaFoldDB" id="A0A4Q2DHJ4"/>